<dbReference type="Proteomes" id="UP001194696">
    <property type="component" value="Unassembled WGS sequence"/>
</dbReference>
<accession>A0ABQ7KAC3</accession>
<organism evidence="1 2">
    <name type="scientific">Linnemannia gamsii</name>
    <dbReference type="NCBI Taxonomy" id="64522"/>
    <lineage>
        <taxon>Eukaryota</taxon>
        <taxon>Fungi</taxon>
        <taxon>Fungi incertae sedis</taxon>
        <taxon>Mucoromycota</taxon>
        <taxon>Mortierellomycotina</taxon>
        <taxon>Mortierellomycetes</taxon>
        <taxon>Mortierellales</taxon>
        <taxon>Mortierellaceae</taxon>
        <taxon>Linnemannia</taxon>
    </lineage>
</organism>
<proteinExistence type="predicted"/>
<protein>
    <submittedName>
        <fullName evidence="1">Uncharacterized protein</fullName>
    </submittedName>
</protein>
<sequence length="312" mass="35083">MTNTQGTTLNLDCIAASPGSSYLYGIASANNGSPPPSAYTADSTIVLVRSNYNPTRLTNLTWTIISTAPGKLFSYNYPTFTSVDCAANDNGHFAAFFRPPYRAVSPFRFLPIGVRYDPTAKEVEGKGVWSPIWGSVMYGWNLDRFVHKSFYQGDDLVHLLTDDGVFNLQLGRVDYATNVLQLGSIQSRKQVAVFLLEFTFDEMVWYQDFDYTQQGFFPDFVGFTPEKIALHNGSFYITNSQDKNVTYLYTEAVRRIEEVRGGPYVKSEWSLGDYHVFAGLRQGLTYFGGIYKENSMDAVSRYLFGSCDPDKV</sequence>
<dbReference type="EMBL" id="JAAAIM010000098">
    <property type="protein sequence ID" value="KAG0295028.1"/>
    <property type="molecule type" value="Genomic_DNA"/>
</dbReference>
<keyword evidence="2" id="KW-1185">Reference proteome</keyword>
<name>A0ABQ7KAC3_9FUNG</name>
<comment type="caution">
    <text evidence="1">The sequence shown here is derived from an EMBL/GenBank/DDBJ whole genome shotgun (WGS) entry which is preliminary data.</text>
</comment>
<evidence type="ECO:0000313" key="1">
    <source>
        <dbReference type="EMBL" id="KAG0295028.1"/>
    </source>
</evidence>
<reference evidence="1 2" key="1">
    <citation type="journal article" date="2020" name="Fungal Divers.">
        <title>Resolving the Mortierellaceae phylogeny through synthesis of multi-gene phylogenetics and phylogenomics.</title>
        <authorList>
            <person name="Vandepol N."/>
            <person name="Liber J."/>
            <person name="Desiro A."/>
            <person name="Na H."/>
            <person name="Kennedy M."/>
            <person name="Barry K."/>
            <person name="Grigoriev I.V."/>
            <person name="Miller A.N."/>
            <person name="O'Donnell K."/>
            <person name="Stajich J.E."/>
            <person name="Bonito G."/>
        </authorList>
    </citation>
    <scope>NUCLEOTIDE SEQUENCE [LARGE SCALE GENOMIC DNA]</scope>
    <source>
        <strain evidence="1 2">AD045</strain>
    </source>
</reference>
<gene>
    <name evidence="1" type="ORF">BGZ96_012691</name>
</gene>
<evidence type="ECO:0000313" key="2">
    <source>
        <dbReference type="Proteomes" id="UP001194696"/>
    </source>
</evidence>